<keyword evidence="1" id="KW-0472">Membrane</keyword>
<keyword evidence="4" id="KW-1185">Reference proteome</keyword>
<evidence type="ECO:0000313" key="3">
    <source>
        <dbReference type="EMBL" id="MBR9971286.1"/>
    </source>
</evidence>
<sequence>MRDARTNYIIVGVFVLAMLVALIVSVALLTGKTGSVDLYRTQLPNVSGIKYGSKVTYEGFVVGQVEEIQGYQKDSRTWFRVTMAVRQGWAVPEGSIARITAPGILAAPTLDIKGGTSDILLPPGAEIPGGAAANIFATMNSMAGEVSKLNDQGLLPLMATLNTQVEALGLIMQKQAPELLANLVTLSSDLAAKAPRITSDVQKITGTLSTQVINDSNAAAISASLANTAELTAGLVETRKKLDNVVATIDGNKGNIDQSIKDLRHTLQALARNIDSIAYNLEGTSRNVHEFSRQIRDNPGVLIGGTKGAEDGPGRR</sequence>
<reference evidence="3 4" key="1">
    <citation type="submission" date="2021-04" db="EMBL/GenBank/DDBJ databases">
        <title>Magnetospirillum sulfuroxidans sp. nov., a facultative chemolithoautotrophic sulfur-oxidizing alphaproteobacterium isolated from freshwater sediment and proposals for Paramagetospirillum gen. nov., and Magnetospirillaceae fam. nov.</title>
        <authorList>
            <person name="Koziaeva V."/>
            <person name="Geelhoed J.S."/>
            <person name="Sorokin D.Y."/>
            <person name="Grouzdev D.S."/>
        </authorList>
    </citation>
    <scope>NUCLEOTIDE SEQUENCE [LARGE SCALE GENOMIC DNA]</scope>
    <source>
        <strain evidence="3 4">J10</strain>
    </source>
</reference>
<keyword evidence="1" id="KW-0812">Transmembrane</keyword>
<evidence type="ECO:0000313" key="4">
    <source>
        <dbReference type="Proteomes" id="UP000680714"/>
    </source>
</evidence>
<evidence type="ECO:0000259" key="2">
    <source>
        <dbReference type="Pfam" id="PF02470"/>
    </source>
</evidence>
<keyword evidence="1" id="KW-1133">Transmembrane helix</keyword>
<evidence type="ECO:0000256" key="1">
    <source>
        <dbReference type="SAM" id="Phobius"/>
    </source>
</evidence>
<accession>A0ABS5IA26</accession>
<gene>
    <name evidence="3" type="ORF">KEC16_06135</name>
</gene>
<dbReference type="InterPro" id="IPR003399">
    <property type="entry name" value="Mce/MlaD"/>
</dbReference>
<dbReference type="InterPro" id="IPR052336">
    <property type="entry name" value="MlaD_Phospholipid_Transporter"/>
</dbReference>
<dbReference type="RefSeq" id="WP_211546892.1">
    <property type="nucleotide sequence ID" value="NZ_JAGTUF010000003.1"/>
</dbReference>
<protein>
    <submittedName>
        <fullName evidence="3">MCE family protein</fullName>
    </submittedName>
</protein>
<organism evidence="3 4">
    <name type="scientific">Magnetospirillum sulfuroxidans</name>
    <dbReference type="NCBI Taxonomy" id="611300"/>
    <lineage>
        <taxon>Bacteria</taxon>
        <taxon>Pseudomonadati</taxon>
        <taxon>Pseudomonadota</taxon>
        <taxon>Alphaproteobacteria</taxon>
        <taxon>Rhodospirillales</taxon>
        <taxon>Rhodospirillaceae</taxon>
        <taxon>Magnetospirillum</taxon>
    </lineage>
</organism>
<feature type="domain" description="Mce/MlaD" evidence="2">
    <location>
        <begin position="39"/>
        <end position="114"/>
    </location>
</feature>
<dbReference type="PANTHER" id="PTHR33371">
    <property type="entry name" value="INTERMEMBRANE PHOSPHOLIPID TRANSPORT SYSTEM BINDING PROTEIN MLAD-RELATED"/>
    <property type="match status" value="1"/>
</dbReference>
<dbReference type="Pfam" id="PF02470">
    <property type="entry name" value="MlaD"/>
    <property type="match status" value="1"/>
</dbReference>
<dbReference type="PANTHER" id="PTHR33371:SF4">
    <property type="entry name" value="INTERMEMBRANE PHOSPHOLIPID TRANSPORT SYSTEM BINDING PROTEIN MLAD"/>
    <property type="match status" value="1"/>
</dbReference>
<comment type="caution">
    <text evidence="3">The sequence shown here is derived from an EMBL/GenBank/DDBJ whole genome shotgun (WGS) entry which is preliminary data.</text>
</comment>
<dbReference type="EMBL" id="JAGTUF010000003">
    <property type="protein sequence ID" value="MBR9971286.1"/>
    <property type="molecule type" value="Genomic_DNA"/>
</dbReference>
<feature type="transmembrane region" description="Helical" evidence="1">
    <location>
        <begin position="7"/>
        <end position="29"/>
    </location>
</feature>
<name>A0ABS5IA26_9PROT</name>
<dbReference type="Proteomes" id="UP000680714">
    <property type="component" value="Unassembled WGS sequence"/>
</dbReference>
<proteinExistence type="predicted"/>